<evidence type="ECO:0000313" key="2">
    <source>
        <dbReference type="Proteomes" id="UP000434604"/>
    </source>
</evidence>
<protein>
    <submittedName>
        <fullName evidence="1">DUF1566 domain-containing protein</fullName>
    </submittedName>
</protein>
<proteinExistence type="predicted"/>
<dbReference type="Proteomes" id="UP000434604">
    <property type="component" value="Unassembled WGS sequence"/>
</dbReference>
<sequence>MREILLICMSAVLLTACDNHQEFPDIAMKVGHILCTDGQVLPYANYKESNKKAVGVVFYLNRDSETEGKGYAVYLYDTAAEAFADSIGVNQGTSADVAALDGNANTFALFHTTDASSPLAKSVFDIWSYGQSAYIPSVAQMRLLYGVKADVNQSIGLCGGDLLPDNPDQCWYWTSTEVKGQQTAKAWLYSVGSGVMQETPKLQAHKARAIITINE</sequence>
<comment type="caution">
    <text evidence="1">The sequence shown here is derived from an EMBL/GenBank/DDBJ whole genome shotgun (WGS) entry which is preliminary data.</text>
</comment>
<dbReference type="PROSITE" id="PS51257">
    <property type="entry name" value="PROKAR_LIPOPROTEIN"/>
    <property type="match status" value="1"/>
</dbReference>
<dbReference type="RefSeq" id="WP_151934949.1">
    <property type="nucleotide sequence ID" value="NZ_WDED01000020.1"/>
</dbReference>
<gene>
    <name evidence="1" type="ORF">GA398_14190</name>
</gene>
<reference evidence="1 2" key="1">
    <citation type="journal article" date="2019" name="Nat. Med.">
        <title>A library of human gut bacterial isolates paired with longitudinal multiomics data enables mechanistic microbiome research.</title>
        <authorList>
            <person name="Poyet M."/>
            <person name="Groussin M."/>
            <person name="Gibbons S.M."/>
            <person name="Avila-Pacheco J."/>
            <person name="Jiang X."/>
            <person name="Kearney S.M."/>
            <person name="Perrotta A.R."/>
            <person name="Berdy B."/>
            <person name="Zhao S."/>
            <person name="Lieberman T.D."/>
            <person name="Swanson P.K."/>
            <person name="Smith M."/>
            <person name="Roesemann S."/>
            <person name="Alexander J.E."/>
            <person name="Rich S.A."/>
            <person name="Livny J."/>
            <person name="Vlamakis H."/>
            <person name="Clish C."/>
            <person name="Bullock K."/>
            <person name="Deik A."/>
            <person name="Scott J."/>
            <person name="Pierce K.A."/>
            <person name="Xavier R.J."/>
            <person name="Alm E.J."/>
        </authorList>
    </citation>
    <scope>NUCLEOTIDE SEQUENCE [LARGE SCALE GENOMIC DNA]</scope>
    <source>
        <strain evidence="1 2">BIOML-A58</strain>
    </source>
</reference>
<name>A0A7J5PW62_9BACE</name>
<dbReference type="EMBL" id="WDED01000020">
    <property type="protein sequence ID" value="KAB6146885.1"/>
    <property type="molecule type" value="Genomic_DNA"/>
</dbReference>
<organism evidence="1 2">
    <name type="scientific">Bacteroides xylanisolvens</name>
    <dbReference type="NCBI Taxonomy" id="371601"/>
    <lineage>
        <taxon>Bacteria</taxon>
        <taxon>Pseudomonadati</taxon>
        <taxon>Bacteroidota</taxon>
        <taxon>Bacteroidia</taxon>
        <taxon>Bacteroidales</taxon>
        <taxon>Bacteroidaceae</taxon>
        <taxon>Bacteroides</taxon>
    </lineage>
</organism>
<accession>A0A7J5PW62</accession>
<dbReference type="AlphaFoldDB" id="A0A7J5PW62"/>
<evidence type="ECO:0000313" key="1">
    <source>
        <dbReference type="EMBL" id="KAB6146885.1"/>
    </source>
</evidence>